<feature type="compositionally biased region" description="Basic and acidic residues" evidence="2">
    <location>
        <begin position="690"/>
        <end position="702"/>
    </location>
</feature>
<feature type="region of interest" description="Disordered" evidence="2">
    <location>
        <begin position="79"/>
        <end position="245"/>
    </location>
</feature>
<feature type="compositionally biased region" description="Low complexity" evidence="2">
    <location>
        <begin position="540"/>
        <end position="551"/>
    </location>
</feature>
<evidence type="ECO:0008006" key="5">
    <source>
        <dbReference type="Google" id="ProtNLM"/>
    </source>
</evidence>
<feature type="compositionally biased region" description="Low complexity" evidence="2">
    <location>
        <begin position="10"/>
        <end position="19"/>
    </location>
</feature>
<feature type="compositionally biased region" description="Low complexity" evidence="2">
    <location>
        <begin position="402"/>
        <end position="416"/>
    </location>
</feature>
<feature type="compositionally biased region" description="Low complexity" evidence="2">
    <location>
        <begin position="826"/>
        <end position="841"/>
    </location>
</feature>
<proteinExistence type="predicted"/>
<evidence type="ECO:0000256" key="2">
    <source>
        <dbReference type="SAM" id="MobiDB-lite"/>
    </source>
</evidence>
<evidence type="ECO:0000313" key="3">
    <source>
        <dbReference type="EMBL" id="KDR79423.1"/>
    </source>
</evidence>
<feature type="coiled-coil region" evidence="1">
    <location>
        <begin position="1305"/>
        <end position="1339"/>
    </location>
</feature>
<dbReference type="Proteomes" id="UP000027222">
    <property type="component" value="Unassembled WGS sequence"/>
</dbReference>
<feature type="compositionally biased region" description="Polar residues" evidence="2">
    <location>
        <begin position="1276"/>
        <end position="1299"/>
    </location>
</feature>
<feature type="compositionally biased region" description="Basic and acidic residues" evidence="2">
    <location>
        <begin position="920"/>
        <end position="934"/>
    </location>
</feature>
<feature type="compositionally biased region" description="Basic residues" evidence="2">
    <location>
        <begin position="79"/>
        <end position="94"/>
    </location>
</feature>
<reference evidence="4" key="1">
    <citation type="journal article" date="2014" name="Proc. Natl. Acad. Sci. U.S.A.">
        <title>Extensive sampling of basidiomycete genomes demonstrates inadequacy of the white-rot/brown-rot paradigm for wood decay fungi.</title>
        <authorList>
            <person name="Riley R."/>
            <person name="Salamov A.A."/>
            <person name="Brown D.W."/>
            <person name="Nagy L.G."/>
            <person name="Floudas D."/>
            <person name="Held B.W."/>
            <person name="Levasseur A."/>
            <person name="Lombard V."/>
            <person name="Morin E."/>
            <person name="Otillar R."/>
            <person name="Lindquist E.A."/>
            <person name="Sun H."/>
            <person name="LaButti K.M."/>
            <person name="Schmutz J."/>
            <person name="Jabbour D."/>
            <person name="Luo H."/>
            <person name="Baker S.E."/>
            <person name="Pisabarro A.G."/>
            <person name="Walton J.D."/>
            <person name="Blanchette R.A."/>
            <person name="Henrissat B."/>
            <person name="Martin F."/>
            <person name="Cullen D."/>
            <person name="Hibbett D.S."/>
            <person name="Grigoriev I.V."/>
        </authorList>
    </citation>
    <scope>NUCLEOTIDE SEQUENCE [LARGE SCALE GENOMIC DNA]</scope>
    <source>
        <strain evidence="4">CBS 339.88</strain>
    </source>
</reference>
<protein>
    <recommendedName>
        <fullName evidence="5">Chromo domain-containing protein</fullName>
    </recommendedName>
</protein>
<feature type="region of interest" description="Disordered" evidence="2">
    <location>
        <begin position="650"/>
        <end position="1131"/>
    </location>
</feature>
<evidence type="ECO:0000313" key="4">
    <source>
        <dbReference type="Proteomes" id="UP000027222"/>
    </source>
</evidence>
<dbReference type="EMBL" id="KL142373">
    <property type="protein sequence ID" value="KDR79423.1"/>
    <property type="molecule type" value="Genomic_DNA"/>
</dbReference>
<feature type="compositionally biased region" description="Low complexity" evidence="2">
    <location>
        <begin position="772"/>
        <end position="805"/>
    </location>
</feature>
<feature type="compositionally biased region" description="Acidic residues" evidence="2">
    <location>
        <begin position="308"/>
        <end position="319"/>
    </location>
</feature>
<feature type="compositionally biased region" description="Polar residues" evidence="2">
    <location>
        <begin position="458"/>
        <end position="475"/>
    </location>
</feature>
<feature type="compositionally biased region" description="Acidic residues" evidence="2">
    <location>
        <begin position="601"/>
        <end position="612"/>
    </location>
</feature>
<keyword evidence="1" id="KW-0175">Coiled coil</keyword>
<keyword evidence="4" id="KW-1185">Reference proteome</keyword>
<feature type="compositionally biased region" description="Basic and acidic residues" evidence="2">
    <location>
        <begin position="756"/>
        <end position="771"/>
    </location>
</feature>
<feature type="compositionally biased region" description="Polar residues" evidence="2">
    <location>
        <begin position="387"/>
        <end position="401"/>
    </location>
</feature>
<feature type="compositionally biased region" description="Polar residues" evidence="2">
    <location>
        <begin position="656"/>
        <end position="670"/>
    </location>
</feature>
<name>A0A067TKE4_GALM3</name>
<feature type="compositionally biased region" description="Low complexity" evidence="2">
    <location>
        <begin position="148"/>
        <end position="165"/>
    </location>
</feature>
<feature type="compositionally biased region" description="Basic and acidic residues" evidence="2">
    <location>
        <begin position="522"/>
        <end position="532"/>
    </location>
</feature>
<dbReference type="STRING" id="685588.A0A067TKE4"/>
<accession>A0A067TKE4</accession>
<feature type="compositionally biased region" description="Acidic residues" evidence="2">
    <location>
        <begin position="1110"/>
        <end position="1122"/>
    </location>
</feature>
<feature type="coiled-coil region" evidence="1">
    <location>
        <begin position="1421"/>
        <end position="1555"/>
    </location>
</feature>
<feature type="compositionally biased region" description="Basic and acidic residues" evidence="2">
    <location>
        <begin position="329"/>
        <end position="351"/>
    </location>
</feature>
<feature type="compositionally biased region" description="Low complexity" evidence="2">
    <location>
        <begin position="1025"/>
        <end position="1040"/>
    </location>
</feature>
<gene>
    <name evidence="3" type="ORF">GALMADRAFT_243496</name>
</gene>
<feature type="compositionally biased region" description="Polar residues" evidence="2">
    <location>
        <begin position="852"/>
        <end position="862"/>
    </location>
</feature>
<feature type="compositionally biased region" description="Pro residues" evidence="2">
    <location>
        <begin position="438"/>
        <end position="450"/>
    </location>
</feature>
<dbReference type="HOGENOM" id="CLU_247825_0_0_1"/>
<feature type="region of interest" description="Disordered" evidence="2">
    <location>
        <begin position="285"/>
        <end position="636"/>
    </location>
</feature>
<feature type="region of interest" description="Disordered" evidence="2">
    <location>
        <begin position="1229"/>
        <end position="1299"/>
    </location>
</feature>
<evidence type="ECO:0000256" key="1">
    <source>
        <dbReference type="SAM" id="Coils"/>
    </source>
</evidence>
<dbReference type="OrthoDB" id="3647690at2759"/>
<feature type="compositionally biased region" description="Basic and acidic residues" evidence="2">
    <location>
        <begin position="985"/>
        <end position="1005"/>
    </location>
</feature>
<feature type="region of interest" description="Disordered" evidence="2">
    <location>
        <begin position="1"/>
        <end position="30"/>
    </location>
</feature>
<sequence>MATSDSDAESVVSVSSQSQHFEPHEDDDEMLWEVIEITSEERNRYKVRWKGVDPSTGKPWPLSWVPKQDCTDDLVFEWKRKKKEKERRKSTTSKRGRESTASRKPARVSTATVAISKASTSKSQLQNSRRSTSTIQADDATAAKRAQSSATTGRSTSTITPTTNRTKPKPKPKRVSNATTHIIEEDELESEVEAAPANAKGKKRKLAETESAHTSANSGAGVGPVDVNVRDPTPKLASGHPKKKRKIEVEVVKPELEAEEEDYEIRPPQGQVQGLFLQEEVEVEEEEERTVEDALSEGIHSPPPVDHLEEDGPYYDDYDAPAGGMEVDVAPKPDKGKGRAVEVSESERESEVDQLEVEDVIVVSRPPTTKTKSTKASKTKPSLKTTAGKSNGKSKSTNTGKAATTKLPATSTTTGTEASLKPKPKLNPNPPTSIIAPPSSPRPHSPPLKVGPPKRRSMANSQPISKESSVATVGSGTAKIPAAGPSTITNGKPESRVKSKSKSASVVRDDENNAEILTAKPTIKEPPPESHRTQSRTRSRAAADSSSSSASDSDDGGPPPLEWPATASASAPPGVDTRHRAPTEERSVFWDGGVPAVVVDQEGDYNEGEVDGELQYPPEPELEPEPEPERALSPAAMKRLQEFDNDLEALKAARTIGQQVETDIPQQERQASVPKPGNSKPAETESETEVEQKKEKEKEPPKPKRKKPMFRPNASSALIIGSGLEYTSDAATEEGEDVPAADAEVRSTHSTSRASKSKDKDDRKSDSEFSKSKSISKPKSTSSTTATASASIAKPAHQQLQQQLSPKPPPSSYNTDIVPETDPEPDSQSQPQLQSQDLDLPTAPAVLPSYPSRPQTPGAKNSLRSRMKPRTPLSRTSSVIESGRDKVLHPIPMLSPSTFHPHLSAIAEPESSLPESIEVDSDRQRRNSRSHIENDNDDEEDAPMSSIEQFDSPEKGKARIKKILLSKDKQKPTQLEPAMTIAELDVVKRGQEIAEAAKKRREMNEGRLGSSPPRTRRTIADIRATRTTRSRSGTATSHASDGSPRGKGSAHSGLGRVEEQKEAEGDEETQNASTDVAPPTSGPRTAPEVESLVVQEMEHAYVDLSGGVGDPEDQDQDDDGTDLDSPQTVRHPVLVRQEEEESTQDLMMELQAVQQQQRRMDDVDLQNGWDLGPAEGRNEIPVSAPALQALLVEVSDMGKEMEGSIPDHDPDYPMGDLDIPTIVIEGASRAASARPYSPDEDSPVDLPIRSRLRSRSNTPVAGSHRSNAKEKKSEPLATTKSKGGSTQPSRQSSLAPNDNITQLQLNTALDLVNSKSEEIARLNAQLASERAKNEGLQHEVLALQPQLVHLTQLEAGKDEEAMKRLANLEAQHLQHLAEKSEWQMEQAQFVAQTEAARKGKVEAEKDRDFFREQYSQASGYVTSVRDENRELEKQVQIAEGQAHAGVALIKATFEQRIKTLEEDLKAWRKMAEFLMEKDRRSNGDELRRNAAEAPELRARCYRQEGALEAQQEQLDEMEEELKSKTEALQASDQELEQWKRVTARLTVELNEANIKLDRIGRAGPHDESTDASNGHEFVYRCQWRLHDDPETGDCREVFSTISELEQHLLHSGGHHELHI</sequence>
<feature type="compositionally biased region" description="Basic and acidic residues" evidence="2">
    <location>
        <begin position="576"/>
        <end position="588"/>
    </location>
</feature>
<feature type="compositionally biased region" description="Polar residues" evidence="2">
    <location>
        <begin position="109"/>
        <end position="136"/>
    </location>
</feature>
<organism evidence="3 4">
    <name type="scientific">Galerina marginata (strain CBS 339.88)</name>
    <dbReference type="NCBI Taxonomy" id="685588"/>
    <lineage>
        <taxon>Eukaryota</taxon>
        <taxon>Fungi</taxon>
        <taxon>Dikarya</taxon>
        <taxon>Basidiomycota</taxon>
        <taxon>Agaricomycotina</taxon>
        <taxon>Agaricomycetes</taxon>
        <taxon>Agaricomycetidae</taxon>
        <taxon>Agaricales</taxon>
        <taxon>Agaricineae</taxon>
        <taxon>Strophariaceae</taxon>
        <taxon>Galerina</taxon>
    </lineage>
</organism>